<dbReference type="GO" id="GO:0016579">
    <property type="term" value="P:protein deubiquitination"/>
    <property type="evidence" value="ECO:0007669"/>
    <property type="project" value="TreeGrafter"/>
</dbReference>
<keyword evidence="4" id="KW-0863">Zinc-finger</keyword>
<dbReference type="InterPro" id="IPR038765">
    <property type="entry name" value="Papain-like_cys_pep_sf"/>
</dbReference>
<comment type="function">
    <text evidence="9">Hydrolase that can remove conjugated ubiquitin from proteins and may therefore play an important regulatory role at the level of protein turnover by preventing degradation.</text>
</comment>
<proteinExistence type="predicted"/>
<dbReference type="GO" id="GO:0005829">
    <property type="term" value="C:cytosol"/>
    <property type="evidence" value="ECO:0007669"/>
    <property type="project" value="TreeGrafter"/>
</dbReference>
<reference evidence="12" key="1">
    <citation type="submission" date="2023-07" db="EMBL/GenBank/DDBJ databases">
        <title>Chromosome-level genome assembly of Artemia franciscana.</title>
        <authorList>
            <person name="Jo E."/>
        </authorList>
    </citation>
    <scope>NUCLEOTIDE SEQUENCE</scope>
    <source>
        <tissue evidence="12">Whole body</tissue>
    </source>
</reference>
<dbReference type="GO" id="GO:0004843">
    <property type="term" value="F:cysteine-type deubiquitinase activity"/>
    <property type="evidence" value="ECO:0007669"/>
    <property type="project" value="UniProtKB-UniRule"/>
</dbReference>
<dbReference type="SUPFAM" id="SSF54001">
    <property type="entry name" value="Cysteine proteinases"/>
    <property type="match status" value="1"/>
</dbReference>
<dbReference type="InterPro" id="IPR003323">
    <property type="entry name" value="OTU_dom"/>
</dbReference>
<dbReference type="SUPFAM" id="SSF54236">
    <property type="entry name" value="Ubiquitin-like"/>
    <property type="match status" value="1"/>
</dbReference>
<evidence type="ECO:0000259" key="11">
    <source>
        <dbReference type="PROSITE" id="PS50802"/>
    </source>
</evidence>
<accession>A0AA88L8P3</accession>
<evidence type="ECO:0000256" key="1">
    <source>
        <dbReference type="ARBA" id="ARBA00000707"/>
    </source>
</evidence>
<dbReference type="PANTHER" id="PTHR13312">
    <property type="entry name" value="HIV-INDUCED PROTEIN-7-LIKE PROTEASE"/>
    <property type="match status" value="1"/>
</dbReference>
<dbReference type="PROSITE" id="PS50053">
    <property type="entry name" value="UBIQUITIN_2"/>
    <property type="match status" value="1"/>
</dbReference>
<sequence length="312" mass="34907">MANENLQLKVKHEQGQFVLSSLKLSDLLKDLKEKISDSIKCSPDRIRILRGYPPLPIDYEDSTELGKCGIEKRDILVVETIKPPKKEEIDKLEGKGASPSAVKQLSKSKHGFLTRKVIPSDNSCLFTSVSFCLTGKVDLSQASYLREVVMSTIQSNPEIYSAAFLGKPPLEYCQWIMRDDSWGGGIECSVLANYFGMEIAVVDTQHGIINKFGEDQNYGQRVLLIYDGIHYDVLYMEAVVGGVLQTIFPTEDESILKEAEELAAEARASHQYTSTSDFLLICLDCSKILTGEKEAQQHAMESKHINFDEVRT</sequence>
<evidence type="ECO:0000256" key="7">
    <source>
        <dbReference type="ARBA" id="ARBA00022807"/>
    </source>
</evidence>
<protein>
    <recommendedName>
        <fullName evidence="9">Ubiquitin thioesterase OTU</fullName>
        <ecNumber evidence="9">3.4.19.12</ecNumber>
    </recommendedName>
</protein>
<evidence type="ECO:0000256" key="3">
    <source>
        <dbReference type="ARBA" id="ARBA00022723"/>
    </source>
</evidence>
<keyword evidence="9" id="KW-0963">Cytoplasm</keyword>
<name>A0AA88L8P3_ARTSF</name>
<evidence type="ECO:0000256" key="5">
    <source>
        <dbReference type="ARBA" id="ARBA00022786"/>
    </source>
</evidence>
<dbReference type="EMBL" id="JAVRJZ010000005">
    <property type="protein sequence ID" value="KAK2722592.1"/>
    <property type="molecule type" value="Genomic_DNA"/>
</dbReference>
<evidence type="ECO:0000256" key="6">
    <source>
        <dbReference type="ARBA" id="ARBA00022801"/>
    </source>
</evidence>
<comment type="caution">
    <text evidence="12">The sequence shown here is derived from an EMBL/GenBank/DDBJ whole genome shotgun (WGS) entry which is preliminary data.</text>
</comment>
<dbReference type="Gene3D" id="3.10.20.90">
    <property type="entry name" value="Phosphatidylinositol 3-kinase Catalytic Subunit, Chain A, domain 1"/>
    <property type="match status" value="1"/>
</dbReference>
<dbReference type="EMBL" id="JAVRJZ010000005">
    <property type="protein sequence ID" value="KAK2722593.1"/>
    <property type="molecule type" value="Genomic_DNA"/>
</dbReference>
<organism evidence="12 13">
    <name type="scientific">Artemia franciscana</name>
    <name type="common">Brine shrimp</name>
    <name type="synonym">Artemia sanfranciscana</name>
    <dbReference type="NCBI Taxonomy" id="6661"/>
    <lineage>
        <taxon>Eukaryota</taxon>
        <taxon>Metazoa</taxon>
        <taxon>Ecdysozoa</taxon>
        <taxon>Arthropoda</taxon>
        <taxon>Crustacea</taxon>
        <taxon>Branchiopoda</taxon>
        <taxon>Anostraca</taxon>
        <taxon>Artemiidae</taxon>
        <taxon>Artemia</taxon>
    </lineage>
</organism>
<keyword evidence="2" id="KW-0645">Protease</keyword>
<evidence type="ECO:0000259" key="10">
    <source>
        <dbReference type="PROSITE" id="PS50053"/>
    </source>
</evidence>
<dbReference type="InterPro" id="IPR048857">
    <property type="entry name" value="OTU1_Ubl"/>
</dbReference>
<dbReference type="GO" id="GO:0030968">
    <property type="term" value="P:endoplasmic reticulum unfolded protein response"/>
    <property type="evidence" value="ECO:0007669"/>
    <property type="project" value="TreeGrafter"/>
</dbReference>
<dbReference type="InterPro" id="IPR000626">
    <property type="entry name" value="Ubiquitin-like_dom"/>
</dbReference>
<dbReference type="EC" id="3.4.19.12" evidence="9"/>
<comment type="catalytic activity">
    <reaction evidence="1 9">
        <text>Thiol-dependent hydrolysis of ester, thioester, amide, peptide and isopeptide bonds formed by the C-terminal Gly of ubiquitin (a 76-residue protein attached to proteins as an intracellular targeting signal).</text>
        <dbReference type="EC" id="3.4.19.12"/>
    </reaction>
</comment>
<feature type="domain" description="OTU" evidence="11">
    <location>
        <begin position="113"/>
        <end position="237"/>
    </location>
</feature>
<dbReference type="PROSITE" id="PS50802">
    <property type="entry name" value="OTU"/>
    <property type="match status" value="1"/>
</dbReference>
<evidence type="ECO:0000313" key="12">
    <source>
        <dbReference type="EMBL" id="KAK2722593.1"/>
    </source>
</evidence>
<dbReference type="InterPro" id="IPR057766">
    <property type="entry name" value="Znf-C2H2_OTU1-like_C"/>
</dbReference>
<dbReference type="InterPro" id="IPR029071">
    <property type="entry name" value="Ubiquitin-like_domsf"/>
</dbReference>
<keyword evidence="3" id="KW-0479">Metal-binding</keyword>
<dbReference type="Proteomes" id="UP001187531">
    <property type="component" value="Unassembled WGS sequence"/>
</dbReference>
<feature type="domain" description="Ubiquitin-like" evidence="10">
    <location>
        <begin position="6"/>
        <end position="78"/>
    </location>
</feature>
<keyword evidence="6 9" id="KW-0378">Hydrolase</keyword>
<keyword evidence="13" id="KW-1185">Reference proteome</keyword>
<dbReference type="GO" id="GO:0005634">
    <property type="term" value="C:nucleus"/>
    <property type="evidence" value="ECO:0007669"/>
    <property type="project" value="TreeGrafter"/>
</dbReference>
<keyword evidence="7 9" id="KW-0788">Thiol protease</keyword>
<comment type="subcellular location">
    <subcellularLocation>
        <location evidence="9">Cytoplasm</location>
    </subcellularLocation>
</comment>
<dbReference type="EMBL" id="JAVRJZ010000005">
    <property type="protein sequence ID" value="KAK2722591.1"/>
    <property type="molecule type" value="Genomic_DNA"/>
</dbReference>
<dbReference type="CDD" id="cd22745">
    <property type="entry name" value="OTU_OTU1"/>
    <property type="match status" value="1"/>
</dbReference>
<dbReference type="Pfam" id="PF24560">
    <property type="entry name" value="zf-C2H2_OTU1_C"/>
    <property type="match status" value="1"/>
</dbReference>
<dbReference type="AlphaFoldDB" id="A0AA88L8P3"/>
<dbReference type="Pfam" id="PF21403">
    <property type="entry name" value="OTU1_UBXL"/>
    <property type="match status" value="1"/>
</dbReference>
<dbReference type="Gene3D" id="3.90.70.80">
    <property type="match status" value="1"/>
</dbReference>
<keyword evidence="8" id="KW-0862">Zinc</keyword>
<gene>
    <name evidence="12" type="ORF">QYM36_002956</name>
</gene>
<keyword evidence="5 9" id="KW-0833">Ubl conjugation pathway</keyword>
<evidence type="ECO:0000256" key="2">
    <source>
        <dbReference type="ARBA" id="ARBA00022670"/>
    </source>
</evidence>
<dbReference type="GO" id="GO:0036503">
    <property type="term" value="P:ERAD pathway"/>
    <property type="evidence" value="ECO:0007669"/>
    <property type="project" value="TreeGrafter"/>
</dbReference>
<evidence type="ECO:0000256" key="8">
    <source>
        <dbReference type="ARBA" id="ARBA00022833"/>
    </source>
</evidence>
<evidence type="ECO:0000256" key="4">
    <source>
        <dbReference type="ARBA" id="ARBA00022771"/>
    </source>
</evidence>
<dbReference type="PANTHER" id="PTHR13312:SF0">
    <property type="entry name" value="UBIQUITIN THIOESTERASE OTU1"/>
    <property type="match status" value="1"/>
</dbReference>
<evidence type="ECO:0000256" key="9">
    <source>
        <dbReference type="RuleBase" id="RU367104"/>
    </source>
</evidence>
<dbReference type="EMBL" id="JAVRJZ010000005">
    <property type="protein sequence ID" value="KAK2722590.1"/>
    <property type="molecule type" value="Genomic_DNA"/>
</dbReference>
<dbReference type="Pfam" id="PF02338">
    <property type="entry name" value="OTU"/>
    <property type="match status" value="1"/>
</dbReference>
<evidence type="ECO:0000313" key="13">
    <source>
        <dbReference type="Proteomes" id="UP001187531"/>
    </source>
</evidence>